<dbReference type="PANTHER" id="PTHR33653:SF1">
    <property type="entry name" value="RIBONUCLEASE VAPC2"/>
    <property type="match status" value="1"/>
</dbReference>
<comment type="similarity">
    <text evidence="7 8">Belongs to the PINc/VapC protein family.</text>
</comment>
<dbReference type="EMBL" id="CP023737">
    <property type="protein sequence ID" value="ATQ67456.1"/>
    <property type="molecule type" value="Genomic_DNA"/>
</dbReference>
<evidence type="ECO:0000259" key="9">
    <source>
        <dbReference type="Pfam" id="PF01850"/>
    </source>
</evidence>
<dbReference type="AlphaFoldDB" id="A0A2D2CXM7"/>
<evidence type="ECO:0000256" key="2">
    <source>
        <dbReference type="ARBA" id="ARBA00022649"/>
    </source>
</evidence>
<evidence type="ECO:0000313" key="11">
    <source>
        <dbReference type="Proteomes" id="UP000230709"/>
    </source>
</evidence>
<proteinExistence type="inferred from homology"/>
<keyword evidence="3 8" id="KW-0540">Nuclease</keyword>
<dbReference type="InterPro" id="IPR029060">
    <property type="entry name" value="PIN-like_dom_sf"/>
</dbReference>
<dbReference type="HAMAP" id="MF_00265">
    <property type="entry name" value="VapC_Nob1"/>
    <property type="match status" value="1"/>
</dbReference>
<organism evidence="10 11">
    <name type="scientific">Methylosinus trichosporium (strain ATCC 35070 / NCIMB 11131 / UNIQEM 75 / OB3b)</name>
    <dbReference type="NCBI Taxonomy" id="595536"/>
    <lineage>
        <taxon>Bacteria</taxon>
        <taxon>Pseudomonadati</taxon>
        <taxon>Pseudomonadota</taxon>
        <taxon>Alphaproteobacteria</taxon>
        <taxon>Hyphomicrobiales</taxon>
        <taxon>Methylocystaceae</taxon>
        <taxon>Methylosinus</taxon>
    </lineage>
</organism>
<keyword evidence="2 8" id="KW-1277">Toxin-antitoxin system</keyword>
<keyword evidence="5 8" id="KW-0378">Hydrolase</keyword>
<sequence length="147" mass="15585">MSDAVILLDTNVVSELMRSKPAKAVLDWFAAQDSTRLFFSAVSEAELRTGAAILPAGKRRDSLTATIDIMISEDFAGRILPFDSGAAKAYAAIAAARRAAGQPIMEADCQIAAIARARGAAVATRNVRDFEGCEVAIVDPWRSSSVP</sequence>
<dbReference type="RefSeq" id="WP_003608677.1">
    <property type="nucleotide sequence ID" value="NZ_ADVE02000001.1"/>
</dbReference>
<evidence type="ECO:0000256" key="6">
    <source>
        <dbReference type="ARBA" id="ARBA00022842"/>
    </source>
</evidence>
<gene>
    <name evidence="8" type="primary">vapC</name>
    <name evidence="10" type="ORF">CQW49_05770</name>
</gene>
<evidence type="ECO:0000256" key="4">
    <source>
        <dbReference type="ARBA" id="ARBA00022723"/>
    </source>
</evidence>
<dbReference type="GO" id="GO:0016787">
    <property type="term" value="F:hydrolase activity"/>
    <property type="evidence" value="ECO:0007669"/>
    <property type="project" value="UniProtKB-KW"/>
</dbReference>
<keyword evidence="6 8" id="KW-0460">Magnesium</keyword>
<dbReference type="InterPro" id="IPR050556">
    <property type="entry name" value="Type_II_TA_system_RNase"/>
</dbReference>
<feature type="domain" description="PIN" evidence="9">
    <location>
        <begin position="6"/>
        <end position="128"/>
    </location>
</feature>
<keyword evidence="11" id="KW-1185">Reference proteome</keyword>
<keyword evidence="8" id="KW-0800">Toxin</keyword>
<dbReference type="STRING" id="595536.GCA_000178815_04005"/>
<dbReference type="PANTHER" id="PTHR33653">
    <property type="entry name" value="RIBONUCLEASE VAPC2"/>
    <property type="match status" value="1"/>
</dbReference>
<dbReference type="GO" id="GO:0000287">
    <property type="term" value="F:magnesium ion binding"/>
    <property type="evidence" value="ECO:0007669"/>
    <property type="project" value="UniProtKB-UniRule"/>
</dbReference>
<name>A0A2D2CXM7_METT3</name>
<dbReference type="InterPro" id="IPR022907">
    <property type="entry name" value="VapC_family"/>
</dbReference>
<dbReference type="Gene3D" id="3.40.50.1010">
    <property type="entry name" value="5'-nuclease"/>
    <property type="match status" value="1"/>
</dbReference>
<dbReference type="SUPFAM" id="SSF88723">
    <property type="entry name" value="PIN domain-like"/>
    <property type="match status" value="1"/>
</dbReference>
<reference evidence="11" key="1">
    <citation type="submission" date="2017-10" db="EMBL/GenBank/DDBJ databases">
        <title>Completed PacBio SMRT sequence of Methylosinus trichosporium OB3b reveals presence of a third large plasmid.</title>
        <authorList>
            <person name="Charles T.C."/>
            <person name="Lynch M.D.J."/>
            <person name="Heil J.R."/>
            <person name="Cheng J."/>
        </authorList>
    </citation>
    <scope>NUCLEOTIDE SEQUENCE [LARGE SCALE GENOMIC DNA]</scope>
    <source>
        <strain evidence="11">OB3b</strain>
    </source>
</reference>
<protein>
    <recommendedName>
        <fullName evidence="8">Ribonuclease VapC</fullName>
        <shortName evidence="8">RNase VapC</shortName>
        <ecNumber evidence="8">3.1.-.-</ecNumber>
    </recommendedName>
    <alternativeName>
        <fullName evidence="8">Toxin VapC</fullName>
    </alternativeName>
</protein>
<evidence type="ECO:0000256" key="1">
    <source>
        <dbReference type="ARBA" id="ARBA00001946"/>
    </source>
</evidence>
<evidence type="ECO:0000256" key="8">
    <source>
        <dbReference type="HAMAP-Rule" id="MF_00265"/>
    </source>
</evidence>
<evidence type="ECO:0000313" key="10">
    <source>
        <dbReference type="EMBL" id="ATQ67456.1"/>
    </source>
</evidence>
<dbReference type="InterPro" id="IPR002716">
    <property type="entry name" value="PIN_dom"/>
</dbReference>
<comment type="function">
    <text evidence="8">Toxic component of a toxin-antitoxin (TA) system. An RNase.</text>
</comment>
<dbReference type="Pfam" id="PF01850">
    <property type="entry name" value="PIN"/>
    <property type="match status" value="1"/>
</dbReference>
<dbReference type="KEGG" id="mtw:CQW49_05770"/>
<keyword evidence="4 8" id="KW-0479">Metal-binding</keyword>
<evidence type="ECO:0000256" key="7">
    <source>
        <dbReference type="ARBA" id="ARBA00038093"/>
    </source>
</evidence>
<evidence type="ECO:0000256" key="5">
    <source>
        <dbReference type="ARBA" id="ARBA00022801"/>
    </source>
</evidence>
<dbReference type="GO" id="GO:0090729">
    <property type="term" value="F:toxin activity"/>
    <property type="evidence" value="ECO:0007669"/>
    <property type="project" value="UniProtKB-KW"/>
</dbReference>
<dbReference type="Proteomes" id="UP000230709">
    <property type="component" value="Chromosome"/>
</dbReference>
<dbReference type="GO" id="GO:0004540">
    <property type="term" value="F:RNA nuclease activity"/>
    <property type="evidence" value="ECO:0007669"/>
    <property type="project" value="InterPro"/>
</dbReference>
<comment type="cofactor">
    <cofactor evidence="1 8">
        <name>Mg(2+)</name>
        <dbReference type="ChEBI" id="CHEBI:18420"/>
    </cofactor>
</comment>
<evidence type="ECO:0000256" key="3">
    <source>
        <dbReference type="ARBA" id="ARBA00022722"/>
    </source>
</evidence>
<dbReference type="EC" id="3.1.-.-" evidence="8"/>
<feature type="binding site" evidence="8">
    <location>
        <position position="108"/>
    </location>
    <ligand>
        <name>Mg(2+)</name>
        <dbReference type="ChEBI" id="CHEBI:18420"/>
    </ligand>
</feature>
<feature type="binding site" evidence="8">
    <location>
        <position position="9"/>
    </location>
    <ligand>
        <name>Mg(2+)</name>
        <dbReference type="ChEBI" id="CHEBI:18420"/>
    </ligand>
</feature>
<accession>A0A2D2CXM7</accession>